<dbReference type="PANTHER" id="PTHR36442:SF1">
    <property type="entry name" value="CYCLIC-DI-AMP PHOSPHODIESTERASE PGPH"/>
    <property type="match status" value="1"/>
</dbReference>
<evidence type="ECO:0000313" key="3">
    <source>
        <dbReference type="EMBL" id="MPL99648.1"/>
    </source>
</evidence>
<reference evidence="3" key="1">
    <citation type="submission" date="2019-08" db="EMBL/GenBank/DDBJ databases">
        <authorList>
            <person name="Kucharzyk K."/>
            <person name="Murdoch R.W."/>
            <person name="Higgins S."/>
            <person name="Loffler F."/>
        </authorList>
    </citation>
    <scope>NUCLEOTIDE SEQUENCE</scope>
</reference>
<dbReference type="SUPFAM" id="SSF109604">
    <property type="entry name" value="HD-domain/PDEase-like"/>
    <property type="match status" value="1"/>
</dbReference>
<dbReference type="Pfam" id="PF01966">
    <property type="entry name" value="HD"/>
    <property type="match status" value="1"/>
</dbReference>
<sequence>MIFAEWYKKYYSILFFVIAAFAAMLILPAEGKFKYEYQKGRPWLYETLIAPVDFPIIKSEQELRAERSMAASKSPACYNIDQEAVINSRNDLLAFFSHLSEDSLILLDKRVSYLYEKGITERIDGENPLSSVLISDNNFILKERPAAEIFSIKSAIAFINEFAELSPEKSTKLESLIKPNLKFDKEATELARREAIQKISPTKGVLYAGQIIVAQGETITAEIEQLLDSYKAEYEISMGFSGSLLVLKSGQLLICLALFLLLYITLYFTKREILKEKRKLLFVLMLVLFSILVTVVVRGISPSYLFIIPFSVFALYLCSFFNTKMVLPVYIVIILPVVTIAQNGAEIFMLNLFAGSITILAYTYWDKGWMQFAVAFAVFMTLSLSYIAFRMVEDGTLVEISWNTTAYFAWNAILIVAAYPLIYLFEKLYGLVSNQRLKDLADTDSKLLREMSDKAPGSFQHILQVASLAESGVSAIGGYSLLARVGALYHDIGKIENPMLFIENQPTGAKNIHEELEPAESARLIIKHVQDGLDIAKRERLPQIIKDFILSHHGKSKTLYFYKKHINSGGDPSDAHLFTYEGIMPKYKEQVVVMMADAVEAASRSLRDYSEESISGLVERVVEERISDGQLLEAEISLKEIKMVKDVFKQRLSGMYHSRMVKPL</sequence>
<dbReference type="InterPro" id="IPR003607">
    <property type="entry name" value="HD/PDEase_dom"/>
</dbReference>
<comment type="caution">
    <text evidence="3">The sequence shown here is derived from an EMBL/GenBank/DDBJ whole genome shotgun (WGS) entry which is preliminary data.</text>
</comment>
<feature type="transmembrane region" description="Helical" evidence="1">
    <location>
        <begin position="404"/>
        <end position="425"/>
    </location>
</feature>
<accession>A0A644W7U3</accession>
<feature type="transmembrane region" description="Helical" evidence="1">
    <location>
        <begin position="250"/>
        <end position="268"/>
    </location>
</feature>
<name>A0A644W7U3_9ZZZZ</name>
<feature type="transmembrane region" description="Helical" evidence="1">
    <location>
        <begin position="347"/>
        <end position="365"/>
    </location>
</feature>
<dbReference type="EMBL" id="VSSQ01000679">
    <property type="protein sequence ID" value="MPL99648.1"/>
    <property type="molecule type" value="Genomic_DNA"/>
</dbReference>
<dbReference type="InterPro" id="IPR006675">
    <property type="entry name" value="HDIG_dom"/>
</dbReference>
<dbReference type="Pfam" id="PF07698">
    <property type="entry name" value="7TM-7TMR_HD"/>
    <property type="match status" value="1"/>
</dbReference>
<organism evidence="3">
    <name type="scientific">bioreactor metagenome</name>
    <dbReference type="NCBI Taxonomy" id="1076179"/>
    <lineage>
        <taxon>unclassified sequences</taxon>
        <taxon>metagenomes</taxon>
        <taxon>ecological metagenomes</taxon>
    </lineage>
</organism>
<protein>
    <recommendedName>
        <fullName evidence="2">HD/PDEase domain-containing protein</fullName>
    </recommendedName>
</protein>
<dbReference type="InterPro" id="IPR011621">
    <property type="entry name" value="Metal-dep_PHydrolase_7TM_intra"/>
</dbReference>
<keyword evidence="1" id="KW-0472">Membrane</keyword>
<dbReference type="Pfam" id="PF07697">
    <property type="entry name" value="7TMR-HDED"/>
    <property type="match status" value="1"/>
</dbReference>
<dbReference type="NCBIfam" id="TIGR00277">
    <property type="entry name" value="HDIG"/>
    <property type="match status" value="1"/>
</dbReference>
<dbReference type="InterPro" id="IPR006674">
    <property type="entry name" value="HD_domain"/>
</dbReference>
<dbReference type="AlphaFoldDB" id="A0A644W7U3"/>
<evidence type="ECO:0000259" key="2">
    <source>
        <dbReference type="SMART" id="SM00471"/>
    </source>
</evidence>
<feature type="transmembrane region" description="Helical" evidence="1">
    <location>
        <begin position="372"/>
        <end position="392"/>
    </location>
</feature>
<dbReference type="PANTHER" id="PTHR36442">
    <property type="entry name" value="CYCLIC-DI-AMP PHOSPHODIESTERASE PGPH"/>
    <property type="match status" value="1"/>
</dbReference>
<keyword evidence="1" id="KW-0812">Transmembrane</keyword>
<gene>
    <name evidence="3" type="ORF">SDC9_45867</name>
</gene>
<keyword evidence="1" id="KW-1133">Transmembrane helix</keyword>
<proteinExistence type="predicted"/>
<feature type="domain" description="HD/PDEase" evidence="2">
    <location>
        <begin position="454"/>
        <end position="611"/>
    </location>
</feature>
<dbReference type="SMART" id="SM00471">
    <property type="entry name" value="HDc"/>
    <property type="match status" value="1"/>
</dbReference>
<dbReference type="CDD" id="cd00077">
    <property type="entry name" value="HDc"/>
    <property type="match status" value="1"/>
</dbReference>
<dbReference type="InterPro" id="IPR011624">
    <property type="entry name" value="Metal-dep_PHydrolase_7TM_extra"/>
</dbReference>
<evidence type="ECO:0000256" key="1">
    <source>
        <dbReference type="SAM" id="Phobius"/>
    </source>
</evidence>
<dbReference type="Gene3D" id="1.10.3210.10">
    <property type="entry name" value="Hypothetical protein af1432"/>
    <property type="match status" value="1"/>
</dbReference>
<feature type="transmembrane region" description="Helical" evidence="1">
    <location>
        <begin position="280"/>
        <end position="297"/>
    </location>
</feature>
<dbReference type="InterPro" id="IPR052722">
    <property type="entry name" value="PgpH_phosphodiesterase"/>
</dbReference>
<feature type="transmembrane region" description="Helical" evidence="1">
    <location>
        <begin position="12"/>
        <end position="29"/>
    </location>
</feature>